<evidence type="ECO:0000256" key="4">
    <source>
        <dbReference type="ARBA" id="ARBA00022643"/>
    </source>
</evidence>
<comment type="cofactor">
    <cofactor evidence="6">
        <name>FMN</name>
        <dbReference type="ChEBI" id="CHEBI:58210"/>
    </cofactor>
</comment>
<dbReference type="PANTHER" id="PTHR36118:SF1">
    <property type="entry name" value="ION-TRANSLOCATING OXIDOREDUCTASE COMPLEX SUBUNIT G"/>
    <property type="match status" value="1"/>
</dbReference>
<feature type="modified residue" description="FMN phosphoryl threonine" evidence="6">
    <location>
        <position position="185"/>
    </location>
</feature>
<dbReference type="GO" id="GO:0010181">
    <property type="term" value="F:FMN binding"/>
    <property type="evidence" value="ECO:0007669"/>
    <property type="project" value="InterPro"/>
</dbReference>
<evidence type="ECO:0000256" key="6">
    <source>
        <dbReference type="HAMAP-Rule" id="MF_00479"/>
    </source>
</evidence>
<feature type="domain" description="FMN-binding" evidence="7">
    <location>
        <begin position="112"/>
        <end position="202"/>
    </location>
</feature>
<comment type="similarity">
    <text evidence="6">Belongs to the RnfG family.</text>
</comment>
<dbReference type="GO" id="GO:0022900">
    <property type="term" value="P:electron transport chain"/>
    <property type="evidence" value="ECO:0007669"/>
    <property type="project" value="UniProtKB-UniRule"/>
</dbReference>
<evidence type="ECO:0000256" key="3">
    <source>
        <dbReference type="ARBA" id="ARBA00022630"/>
    </source>
</evidence>
<keyword evidence="6" id="KW-1003">Cell membrane</keyword>
<dbReference type="NCBIfam" id="TIGR01947">
    <property type="entry name" value="rnfG"/>
    <property type="match status" value="1"/>
</dbReference>
<dbReference type="PANTHER" id="PTHR36118">
    <property type="entry name" value="ION-TRANSLOCATING OXIDOREDUCTASE COMPLEX SUBUNIT G"/>
    <property type="match status" value="1"/>
</dbReference>
<comment type="function">
    <text evidence="6">Part of a membrane-bound complex that couples electron transfer with translocation of ions across the membrane.</text>
</comment>
<dbReference type="Proteomes" id="UP000176244">
    <property type="component" value="Unassembled WGS sequence"/>
</dbReference>
<keyword evidence="2 6" id="KW-0597">Phosphoprotein</keyword>
<name>A0A1F2PIW2_9FIRM</name>
<evidence type="ECO:0000256" key="1">
    <source>
        <dbReference type="ARBA" id="ARBA00022448"/>
    </source>
</evidence>
<dbReference type="InterPro" id="IPR010209">
    <property type="entry name" value="Ion_transpt_RnfG/RsxG"/>
</dbReference>
<protein>
    <recommendedName>
        <fullName evidence="6">Ion-translocating oxidoreductase complex subunit G</fullName>
        <ecNumber evidence="6">7.-.-.-</ecNumber>
    </recommendedName>
    <alternativeName>
        <fullName evidence="6">Rnf electron transport complex subunit G</fullName>
    </alternativeName>
</protein>
<comment type="subunit">
    <text evidence="6">The complex is composed of six subunits: RnfA, RnfB, RnfC, RnfD, RnfE and RnfG.</text>
</comment>
<gene>
    <name evidence="8" type="primary">rnfG_2</name>
    <name evidence="6" type="synonym">rnfG</name>
    <name evidence="8" type="ORF">ACWI_18680</name>
</gene>
<keyword evidence="6" id="KW-1278">Translocase</keyword>
<dbReference type="STRING" id="52694.ACWI_18680"/>
<keyword evidence="3 6" id="KW-0285">Flavoprotein</keyword>
<keyword evidence="5 6" id="KW-0249">Electron transport</keyword>
<evidence type="ECO:0000256" key="5">
    <source>
        <dbReference type="ARBA" id="ARBA00022982"/>
    </source>
</evidence>
<evidence type="ECO:0000313" key="8">
    <source>
        <dbReference type="EMBL" id="OFV70656.1"/>
    </source>
</evidence>
<dbReference type="AlphaFoldDB" id="A0A1F2PIW2"/>
<dbReference type="InterPro" id="IPR007329">
    <property type="entry name" value="FMN-bd"/>
</dbReference>
<organism evidence="8 9">
    <name type="scientific">Acetobacterium wieringae</name>
    <dbReference type="NCBI Taxonomy" id="52694"/>
    <lineage>
        <taxon>Bacteria</taxon>
        <taxon>Bacillati</taxon>
        <taxon>Bacillota</taxon>
        <taxon>Clostridia</taxon>
        <taxon>Eubacteriales</taxon>
        <taxon>Eubacteriaceae</taxon>
        <taxon>Acetobacterium</taxon>
    </lineage>
</organism>
<dbReference type="HAMAP" id="MF_00479">
    <property type="entry name" value="RsxG_RnfG"/>
    <property type="match status" value="1"/>
</dbReference>
<dbReference type="SMART" id="SM00900">
    <property type="entry name" value="FMN_bind"/>
    <property type="match status" value="1"/>
</dbReference>
<evidence type="ECO:0000256" key="2">
    <source>
        <dbReference type="ARBA" id="ARBA00022553"/>
    </source>
</evidence>
<keyword evidence="6" id="KW-0472">Membrane</keyword>
<dbReference type="PIRSF" id="PIRSF006091">
    <property type="entry name" value="E_trnsport_RnfG"/>
    <property type="match status" value="1"/>
</dbReference>
<accession>A0A1F2PIW2</accession>
<keyword evidence="6" id="KW-0812">Transmembrane</keyword>
<dbReference type="PROSITE" id="PS51257">
    <property type="entry name" value="PROKAR_LIPOPROTEIN"/>
    <property type="match status" value="1"/>
</dbReference>
<comment type="subcellular location">
    <subcellularLocation>
        <location evidence="6">Cell membrane</location>
        <topology evidence="6">Single-pass membrane protein</topology>
    </subcellularLocation>
</comment>
<dbReference type="RefSeq" id="WP_070371171.1">
    <property type="nucleotide sequence ID" value="NZ_JBCFAW010000001.1"/>
</dbReference>
<dbReference type="OrthoDB" id="9787579at2"/>
<proteinExistence type="inferred from homology"/>
<sequence>MEAKEKVQIDWKVVFKLGLILLVISAVAACALALTNYVTAPTIEQMNIDANTEARQEVLPDATEFEQVPEEDVAKIASEIGMEKPEELMEVYIGTNNGETVGYTVKTGPTSGYSGEVQVLTGISSDGVITGITIIKHNETPGLGALATGEWNDQFTGKSAEEELVVVKGTAKEGSNEIQAITGSTITSKAVTEGVNTSIQVYQTLSE</sequence>
<comment type="caution">
    <text evidence="8">The sequence shown here is derived from an EMBL/GenBank/DDBJ whole genome shotgun (WGS) entry which is preliminary data.</text>
</comment>
<keyword evidence="1 6" id="KW-0813">Transport</keyword>
<evidence type="ECO:0000313" key="9">
    <source>
        <dbReference type="Proteomes" id="UP000176244"/>
    </source>
</evidence>
<dbReference type="GO" id="GO:0005886">
    <property type="term" value="C:plasma membrane"/>
    <property type="evidence" value="ECO:0007669"/>
    <property type="project" value="UniProtKB-SubCell"/>
</dbReference>
<evidence type="ECO:0000259" key="7">
    <source>
        <dbReference type="SMART" id="SM00900"/>
    </source>
</evidence>
<dbReference type="Pfam" id="PF04205">
    <property type="entry name" value="FMN_bind"/>
    <property type="match status" value="1"/>
</dbReference>
<dbReference type="GO" id="GO:0009055">
    <property type="term" value="F:electron transfer activity"/>
    <property type="evidence" value="ECO:0007669"/>
    <property type="project" value="InterPro"/>
</dbReference>
<keyword evidence="4 6" id="KW-0288">FMN</keyword>
<keyword evidence="6" id="KW-1133">Transmembrane helix</keyword>
<dbReference type="EC" id="7.-.-.-" evidence="6"/>
<reference evidence="8 9" key="1">
    <citation type="submission" date="2015-09" db="EMBL/GenBank/DDBJ databases">
        <title>Genome sequence of Acetobacterium wieringae DSM 1911.</title>
        <authorList>
            <person name="Poehlein A."/>
            <person name="Bengelsdorf F.R."/>
            <person name="Schiel-Bengelsdorf B."/>
            <person name="Duerre P."/>
            <person name="Daniel R."/>
        </authorList>
    </citation>
    <scope>NUCLEOTIDE SEQUENCE [LARGE SCALE GENOMIC DNA]</scope>
    <source>
        <strain evidence="8 9">DSM 1911</strain>
    </source>
</reference>
<dbReference type="EMBL" id="LKEU01000029">
    <property type="protein sequence ID" value="OFV70656.1"/>
    <property type="molecule type" value="Genomic_DNA"/>
</dbReference>